<dbReference type="PANTHER" id="PTHR47926:SF523">
    <property type="entry name" value="DYW DOMAIN-CONTAINING PROTEIN"/>
    <property type="match status" value="1"/>
</dbReference>
<dbReference type="GO" id="GO:0009451">
    <property type="term" value="P:RNA modification"/>
    <property type="evidence" value="ECO:0007669"/>
    <property type="project" value="InterPro"/>
</dbReference>
<comment type="caution">
    <text evidence="3">The sequence shown here is derived from an EMBL/GenBank/DDBJ whole genome shotgun (WGS) entry which is preliminary data.</text>
</comment>
<dbReference type="NCBIfam" id="TIGR00756">
    <property type="entry name" value="PPR"/>
    <property type="match status" value="1"/>
</dbReference>
<reference evidence="4" key="1">
    <citation type="journal article" date="2016" name="Nature">
        <title>The genome of the seagrass Zostera marina reveals angiosperm adaptation to the sea.</title>
        <authorList>
            <person name="Olsen J.L."/>
            <person name="Rouze P."/>
            <person name="Verhelst B."/>
            <person name="Lin Y.-C."/>
            <person name="Bayer T."/>
            <person name="Collen J."/>
            <person name="Dattolo E."/>
            <person name="De Paoli E."/>
            <person name="Dittami S."/>
            <person name="Maumus F."/>
            <person name="Michel G."/>
            <person name="Kersting A."/>
            <person name="Lauritano C."/>
            <person name="Lohaus R."/>
            <person name="Toepel M."/>
            <person name="Tonon T."/>
            <person name="Vanneste K."/>
            <person name="Amirebrahimi M."/>
            <person name="Brakel J."/>
            <person name="Bostroem C."/>
            <person name="Chovatia M."/>
            <person name="Grimwood J."/>
            <person name="Jenkins J.W."/>
            <person name="Jueterbock A."/>
            <person name="Mraz A."/>
            <person name="Stam W.T."/>
            <person name="Tice H."/>
            <person name="Bornberg-Bauer E."/>
            <person name="Green P.J."/>
            <person name="Pearson G.A."/>
            <person name="Procaccini G."/>
            <person name="Duarte C.M."/>
            <person name="Schmutz J."/>
            <person name="Reusch T.B.H."/>
            <person name="Van de Peer Y."/>
        </authorList>
    </citation>
    <scope>NUCLEOTIDE SEQUENCE [LARGE SCALE GENOMIC DNA]</scope>
    <source>
        <strain evidence="4">cv. Finnish</strain>
    </source>
</reference>
<dbReference type="PROSITE" id="PS51375">
    <property type="entry name" value="PPR"/>
    <property type="match status" value="1"/>
</dbReference>
<evidence type="ECO:0008006" key="5">
    <source>
        <dbReference type="Google" id="ProtNLM"/>
    </source>
</evidence>
<proteinExistence type="predicted"/>
<keyword evidence="1" id="KW-0677">Repeat</keyword>
<feature type="repeat" description="PPR" evidence="2">
    <location>
        <begin position="109"/>
        <end position="143"/>
    </location>
</feature>
<evidence type="ECO:0000256" key="1">
    <source>
        <dbReference type="ARBA" id="ARBA00022737"/>
    </source>
</evidence>
<sequence>MHPYSHRIFSQARHPNHFLWTSLIRGYSLLHCHHTTTFSLYSQMKLHLHPSSSTPPLNFNIDFIFSTLLKLAATICSLSAGSQLHGQMIFAGGYLHCARKVFDEMVDRDVVSWTIMVVGYCRVREMAMAEELFHKVPVKGHRITE</sequence>
<accession>A0A0K9PBI7</accession>
<dbReference type="Proteomes" id="UP000036987">
    <property type="component" value="Unassembled WGS sequence"/>
</dbReference>
<dbReference type="AlphaFoldDB" id="A0A0K9PBI7"/>
<evidence type="ECO:0000256" key="2">
    <source>
        <dbReference type="PROSITE-ProRule" id="PRU00708"/>
    </source>
</evidence>
<gene>
    <name evidence="3" type="ORF">ZOSMA_31G01510</name>
</gene>
<name>A0A0K9PBI7_ZOSMR</name>
<dbReference type="InterPro" id="IPR046960">
    <property type="entry name" value="PPR_At4g14850-like_plant"/>
</dbReference>
<evidence type="ECO:0000313" key="4">
    <source>
        <dbReference type="Proteomes" id="UP000036987"/>
    </source>
</evidence>
<dbReference type="OrthoDB" id="185373at2759"/>
<dbReference type="PANTHER" id="PTHR47926">
    <property type="entry name" value="PENTATRICOPEPTIDE REPEAT-CONTAINING PROTEIN"/>
    <property type="match status" value="1"/>
</dbReference>
<organism evidence="3 4">
    <name type="scientific">Zostera marina</name>
    <name type="common">Eelgrass</name>
    <dbReference type="NCBI Taxonomy" id="29655"/>
    <lineage>
        <taxon>Eukaryota</taxon>
        <taxon>Viridiplantae</taxon>
        <taxon>Streptophyta</taxon>
        <taxon>Embryophyta</taxon>
        <taxon>Tracheophyta</taxon>
        <taxon>Spermatophyta</taxon>
        <taxon>Magnoliopsida</taxon>
        <taxon>Liliopsida</taxon>
        <taxon>Zosteraceae</taxon>
        <taxon>Zostera</taxon>
    </lineage>
</organism>
<evidence type="ECO:0000313" key="3">
    <source>
        <dbReference type="EMBL" id="KMZ65560.1"/>
    </source>
</evidence>
<dbReference type="Gene3D" id="1.25.40.10">
    <property type="entry name" value="Tetratricopeptide repeat domain"/>
    <property type="match status" value="1"/>
</dbReference>
<dbReference type="InterPro" id="IPR002885">
    <property type="entry name" value="PPR_rpt"/>
</dbReference>
<dbReference type="Pfam" id="PF01535">
    <property type="entry name" value="PPR"/>
    <property type="match status" value="1"/>
</dbReference>
<dbReference type="EMBL" id="LFYR01001032">
    <property type="protein sequence ID" value="KMZ65560.1"/>
    <property type="molecule type" value="Genomic_DNA"/>
</dbReference>
<dbReference type="InterPro" id="IPR011990">
    <property type="entry name" value="TPR-like_helical_dom_sf"/>
</dbReference>
<protein>
    <recommendedName>
        <fullName evidence="5">Pentatricopeptide repeat-containing protein</fullName>
    </recommendedName>
</protein>
<dbReference type="GO" id="GO:0003723">
    <property type="term" value="F:RNA binding"/>
    <property type="evidence" value="ECO:0007669"/>
    <property type="project" value="InterPro"/>
</dbReference>
<keyword evidence="4" id="KW-1185">Reference proteome</keyword>